<proteinExistence type="predicted"/>
<name>A0A0V0H287_SOLCH</name>
<protein>
    <submittedName>
        <fullName evidence="1">Putative ovule protein</fullName>
    </submittedName>
</protein>
<organism evidence="1">
    <name type="scientific">Solanum chacoense</name>
    <name type="common">Chaco potato</name>
    <dbReference type="NCBI Taxonomy" id="4108"/>
    <lineage>
        <taxon>Eukaryota</taxon>
        <taxon>Viridiplantae</taxon>
        <taxon>Streptophyta</taxon>
        <taxon>Embryophyta</taxon>
        <taxon>Tracheophyta</taxon>
        <taxon>Spermatophyta</taxon>
        <taxon>Magnoliopsida</taxon>
        <taxon>eudicotyledons</taxon>
        <taxon>Gunneridae</taxon>
        <taxon>Pentapetalae</taxon>
        <taxon>asterids</taxon>
        <taxon>lamiids</taxon>
        <taxon>Solanales</taxon>
        <taxon>Solanaceae</taxon>
        <taxon>Solanoideae</taxon>
        <taxon>Solaneae</taxon>
        <taxon>Solanum</taxon>
    </lineage>
</organism>
<dbReference type="EMBL" id="GEDG01026491">
    <property type="protein sequence ID" value="JAP14492.1"/>
    <property type="molecule type" value="Transcribed_RNA"/>
</dbReference>
<evidence type="ECO:0000313" key="1">
    <source>
        <dbReference type="EMBL" id="JAP14492.1"/>
    </source>
</evidence>
<reference evidence="1" key="1">
    <citation type="submission" date="2015-12" db="EMBL/GenBank/DDBJ databases">
        <title>Gene expression during late stages of embryo sac development: a critical building block for successful pollen-pistil interactions.</title>
        <authorList>
            <person name="Liu Y."/>
            <person name="Joly V."/>
            <person name="Sabar M."/>
            <person name="Matton D.P."/>
        </authorList>
    </citation>
    <scope>NUCLEOTIDE SEQUENCE</scope>
</reference>
<accession>A0A0V0H287</accession>
<sequence length="79" mass="9270">MLGVLKFIRLSKSYILCIETKYQNLYASIFYTLFSFRSSFKTLVFPFQMIHRVHKGTDILSSMLISMVSLYSVHTYRSA</sequence>
<dbReference type="AlphaFoldDB" id="A0A0V0H287"/>